<keyword evidence="3" id="KW-1185">Reference proteome</keyword>
<dbReference type="Proteomes" id="UP000823872">
    <property type="component" value="Chromosome E1"/>
</dbReference>
<dbReference type="InterPro" id="IPR036645">
    <property type="entry name" value="Elafin-like_sf"/>
</dbReference>
<organism evidence="2 3">
    <name type="scientific">Felis catus</name>
    <name type="common">Cat</name>
    <name type="synonym">Felis silvestris catus</name>
    <dbReference type="NCBI Taxonomy" id="9685"/>
    <lineage>
        <taxon>Eukaryota</taxon>
        <taxon>Metazoa</taxon>
        <taxon>Chordata</taxon>
        <taxon>Craniata</taxon>
        <taxon>Vertebrata</taxon>
        <taxon>Euteleostomi</taxon>
        <taxon>Mammalia</taxon>
        <taxon>Eutheria</taxon>
        <taxon>Laurasiatheria</taxon>
        <taxon>Carnivora</taxon>
        <taxon>Feliformia</taxon>
        <taxon>Felidae</taxon>
        <taxon>Felinae</taxon>
        <taxon>Felis</taxon>
    </lineage>
</organism>
<protein>
    <recommendedName>
        <fullName evidence="1">WAP domain-containing protein</fullName>
    </recommendedName>
</protein>
<feature type="domain" description="WAP" evidence="1">
    <location>
        <begin position="125"/>
        <end position="155"/>
    </location>
</feature>
<reference evidence="2" key="3">
    <citation type="submission" date="2025-09" db="UniProtKB">
        <authorList>
            <consortium name="Ensembl"/>
        </authorList>
    </citation>
    <scope>IDENTIFICATION</scope>
    <source>
        <strain evidence="2">breed Abyssinian</strain>
    </source>
</reference>
<evidence type="ECO:0000313" key="2">
    <source>
        <dbReference type="Ensembl" id="ENSFCTP00005050594.1"/>
    </source>
</evidence>
<sequence>LSLSLIAYLLQETLVCQRRVFLWVRDLPRQQGGVTQDAYWCEFFRSSFWAGLKALTSLVPPLPLHSNSGVGVEEYKFQPFSALLPCCQTFYSNMKVGGFLLLVMLITLSLEVQELQAAVRPLKLLGSCIEECSGDWDCDPDERCVSNGCGHVCVPA</sequence>
<dbReference type="InterPro" id="IPR008197">
    <property type="entry name" value="WAP_dom"/>
</dbReference>
<dbReference type="GeneTree" id="ENSGT00520000060616"/>
<evidence type="ECO:0000259" key="1">
    <source>
        <dbReference type="Pfam" id="PF00095"/>
    </source>
</evidence>
<name>A0ABI7ZTW6_FELCA</name>
<dbReference type="Pfam" id="PF00095">
    <property type="entry name" value="WAP"/>
    <property type="match status" value="1"/>
</dbReference>
<proteinExistence type="predicted"/>
<reference evidence="2" key="2">
    <citation type="submission" date="2025-08" db="UniProtKB">
        <authorList>
            <consortium name="Ensembl"/>
        </authorList>
    </citation>
    <scope>IDENTIFICATION</scope>
    <source>
        <strain evidence="2">breed Abyssinian</strain>
    </source>
</reference>
<evidence type="ECO:0000313" key="3">
    <source>
        <dbReference type="Proteomes" id="UP000823872"/>
    </source>
</evidence>
<accession>A0ABI7ZTW6</accession>
<reference evidence="2 3" key="1">
    <citation type="submission" date="2021-02" db="EMBL/GenBank/DDBJ databases">
        <title>Safari Cat Assemblies.</title>
        <authorList>
            <person name="Bredemeyer K.R."/>
            <person name="Murphy W.J."/>
        </authorList>
    </citation>
    <scope>NUCLEOTIDE SEQUENCE [LARGE SCALE GENOMIC DNA]</scope>
</reference>
<dbReference type="Gene3D" id="4.10.75.10">
    <property type="entry name" value="Elafin-like"/>
    <property type="match status" value="1"/>
</dbReference>
<dbReference type="Ensembl" id="ENSFCTT00005071250.1">
    <property type="protein sequence ID" value="ENSFCTP00005050594.1"/>
    <property type="gene ID" value="ENSFCTG00005025107.1"/>
</dbReference>
<dbReference type="SUPFAM" id="SSF57256">
    <property type="entry name" value="Elafin-like"/>
    <property type="match status" value="1"/>
</dbReference>